<dbReference type="AlphaFoldDB" id="A0A1B2DKM8"/>
<reference evidence="2" key="1">
    <citation type="submission" date="2016-08" db="EMBL/GenBank/DDBJ databases">
        <title>Complete Genome Seqeunce of Paenibacillus sp. BIHB 4019 from tea rhizoplane.</title>
        <authorList>
            <person name="Thakur R."/>
            <person name="Swarnkar M.K."/>
            <person name="Gulati A."/>
        </authorList>
    </citation>
    <scope>NUCLEOTIDE SEQUENCE [LARGE SCALE GENOMIC DNA]</scope>
    <source>
        <strain evidence="2">BIHB4019</strain>
    </source>
</reference>
<protein>
    <recommendedName>
        <fullName evidence="3">Tryptophan-rich sensory protein</fullName>
    </recommendedName>
</protein>
<feature type="transmembrane region" description="Helical" evidence="1">
    <location>
        <begin position="47"/>
        <end position="70"/>
    </location>
</feature>
<organism evidence="2">
    <name type="scientific">Paenibacillus sp. BIHB 4019</name>
    <dbReference type="NCBI Taxonomy" id="1870819"/>
    <lineage>
        <taxon>Bacteria</taxon>
        <taxon>Bacillati</taxon>
        <taxon>Bacillota</taxon>
        <taxon>Bacilli</taxon>
        <taxon>Bacillales</taxon>
        <taxon>Paenibacillaceae</taxon>
        <taxon>Paenibacillus</taxon>
    </lineage>
</organism>
<sequence>MNTAYRWLNACGLLIVIVANALAVTLPLGGKTTAQLAAQYPILFMPAGYAFSIWSLIYLLLAGFVIYSFLPSGRASRLPAQIGILFFVSCLFNAAWIFAWQYEKVYASVFIMLALLITLIAIYTRARTPGWQTATAGERFFILLPFSLYLGWISVATIVNITSALYKSGWQGFGLSETGWTIILLAVAALLALIIGWSYRDAAFAAVFVWAFIAIIVKQQEHDAIVFSTLAVTIVLALFIVFLLVLKLRRLRG</sequence>
<keyword evidence="1" id="KW-1133">Transmembrane helix</keyword>
<dbReference type="Gene3D" id="1.20.1260.100">
    <property type="entry name" value="TspO/MBR protein"/>
    <property type="match status" value="1"/>
</dbReference>
<accession>A0A1B2DKM8</accession>
<evidence type="ECO:0008006" key="3">
    <source>
        <dbReference type="Google" id="ProtNLM"/>
    </source>
</evidence>
<feature type="transmembrane region" description="Helical" evidence="1">
    <location>
        <begin position="178"/>
        <end position="195"/>
    </location>
</feature>
<dbReference type="InterPro" id="IPR038330">
    <property type="entry name" value="TspO/MBR-related_sf"/>
</dbReference>
<dbReference type="PANTHER" id="PTHR33802:SF1">
    <property type="entry name" value="XK-RELATED PROTEIN"/>
    <property type="match status" value="1"/>
</dbReference>
<feature type="transmembrane region" description="Helical" evidence="1">
    <location>
        <begin position="82"/>
        <end position="99"/>
    </location>
</feature>
<feature type="transmembrane region" description="Helical" evidence="1">
    <location>
        <begin position="202"/>
        <end position="219"/>
    </location>
</feature>
<evidence type="ECO:0000313" key="2">
    <source>
        <dbReference type="EMBL" id="ANY68246.1"/>
    </source>
</evidence>
<keyword evidence="1" id="KW-0472">Membrane</keyword>
<evidence type="ECO:0000256" key="1">
    <source>
        <dbReference type="SAM" id="Phobius"/>
    </source>
</evidence>
<name>A0A1B2DKM8_9BACL</name>
<dbReference type="RefSeq" id="WP_099519394.1">
    <property type="nucleotide sequence ID" value="NZ_CP016808.1"/>
</dbReference>
<dbReference type="EMBL" id="CP016808">
    <property type="protein sequence ID" value="ANY68246.1"/>
    <property type="molecule type" value="Genomic_DNA"/>
</dbReference>
<keyword evidence="1" id="KW-0812">Transmembrane</keyword>
<proteinExistence type="predicted"/>
<dbReference type="PANTHER" id="PTHR33802">
    <property type="entry name" value="SI:CH211-161H7.5-RELATED"/>
    <property type="match status" value="1"/>
</dbReference>
<gene>
    <name evidence="2" type="ORF">BBD42_18510</name>
</gene>
<feature type="transmembrane region" description="Helical" evidence="1">
    <location>
        <begin position="143"/>
        <end position="166"/>
    </location>
</feature>
<feature type="transmembrane region" description="Helical" evidence="1">
    <location>
        <begin position="225"/>
        <end position="246"/>
    </location>
</feature>
<feature type="transmembrane region" description="Helical" evidence="1">
    <location>
        <begin position="105"/>
        <end position="123"/>
    </location>
</feature>